<gene>
    <name evidence="1" type="ordered locus">HCH_05729</name>
</gene>
<evidence type="ECO:0000313" key="1">
    <source>
        <dbReference type="EMBL" id="ABC32382.1"/>
    </source>
</evidence>
<dbReference type="KEGG" id="hch:HCH_05729"/>
<evidence type="ECO:0000313" key="2">
    <source>
        <dbReference type="Proteomes" id="UP000000238"/>
    </source>
</evidence>
<dbReference type="STRING" id="349521.HCH_05729"/>
<reference evidence="1 2" key="1">
    <citation type="journal article" date="2005" name="Nucleic Acids Res.">
        <title>Genomic blueprint of Hahella chejuensis, a marine microbe producing an algicidal agent.</title>
        <authorList>
            <person name="Jeong H."/>
            <person name="Yim J.H."/>
            <person name="Lee C."/>
            <person name="Choi S.-H."/>
            <person name="Park Y.K."/>
            <person name="Yoon S.H."/>
            <person name="Hur C.-G."/>
            <person name="Kang H.-Y."/>
            <person name="Kim D."/>
            <person name="Lee H.H."/>
            <person name="Park K.H."/>
            <person name="Park S.-H."/>
            <person name="Park H.-S."/>
            <person name="Lee H.K."/>
            <person name="Oh T.K."/>
            <person name="Kim J.F."/>
        </authorList>
    </citation>
    <scope>NUCLEOTIDE SEQUENCE [LARGE SCALE GENOMIC DNA]</scope>
    <source>
        <strain evidence="1 2">KCTC 2396</strain>
    </source>
</reference>
<protein>
    <submittedName>
        <fullName evidence="1">Uncharacterized protein</fullName>
    </submittedName>
</protein>
<dbReference type="HOGENOM" id="CLU_3374052_0_0_6"/>
<dbReference type="AlphaFoldDB" id="Q2SAE2"/>
<name>Q2SAE2_HAHCH</name>
<dbReference type="Proteomes" id="UP000000238">
    <property type="component" value="Chromosome"/>
</dbReference>
<dbReference type="EMBL" id="CP000155">
    <property type="protein sequence ID" value="ABC32382.1"/>
    <property type="molecule type" value="Genomic_DNA"/>
</dbReference>
<organism evidence="1 2">
    <name type="scientific">Hahella chejuensis (strain KCTC 2396)</name>
    <dbReference type="NCBI Taxonomy" id="349521"/>
    <lineage>
        <taxon>Bacteria</taxon>
        <taxon>Pseudomonadati</taxon>
        <taxon>Pseudomonadota</taxon>
        <taxon>Gammaproteobacteria</taxon>
        <taxon>Oceanospirillales</taxon>
        <taxon>Hahellaceae</taxon>
        <taxon>Hahella</taxon>
    </lineage>
</organism>
<accession>Q2SAE2</accession>
<keyword evidence="2" id="KW-1185">Reference proteome</keyword>
<proteinExistence type="predicted"/>
<sequence length="34" mass="3804">MQAMGARYWQGALHLEVATLPYLMASKTTKGLKH</sequence>